<dbReference type="EMBL" id="CP036501">
    <property type="protein sequence ID" value="UZP73430.1"/>
    <property type="molecule type" value="Genomic_DNA"/>
</dbReference>
<protein>
    <submittedName>
        <fullName evidence="2">Uncharacterized protein</fullName>
    </submittedName>
</protein>
<accession>A0ABY6Q4J2</accession>
<name>A0ABY6Q4J2_9GAMM</name>
<evidence type="ECO:0000313" key="2">
    <source>
        <dbReference type="EMBL" id="UZP73430.1"/>
    </source>
</evidence>
<keyword evidence="1" id="KW-0812">Transmembrane</keyword>
<organism evidence="2 3">
    <name type="scientific">Candidatus Paraluminiphilus aquimaris</name>
    <dbReference type="NCBI Taxonomy" id="2518994"/>
    <lineage>
        <taxon>Bacteria</taxon>
        <taxon>Pseudomonadati</taxon>
        <taxon>Pseudomonadota</taxon>
        <taxon>Gammaproteobacteria</taxon>
        <taxon>Cellvibrionales</taxon>
        <taxon>Halieaceae</taxon>
        <taxon>Candidatus Paraluminiphilus</taxon>
    </lineage>
</organism>
<keyword evidence="1" id="KW-0472">Membrane</keyword>
<reference evidence="2 3" key="1">
    <citation type="submission" date="2019-02" db="EMBL/GenBank/DDBJ databases">
        <title>Halieaceae_genomes.</title>
        <authorList>
            <person name="Li S.-H."/>
        </authorList>
    </citation>
    <scope>NUCLEOTIDE SEQUENCE [LARGE SCALE GENOMIC DNA]</scope>
    <source>
        <strain evidence="2 3">JH123</strain>
    </source>
</reference>
<keyword evidence="1" id="KW-1133">Transmembrane helix</keyword>
<gene>
    <name evidence="2" type="ORF">E0F26_01185</name>
</gene>
<feature type="transmembrane region" description="Helical" evidence="1">
    <location>
        <begin position="80"/>
        <end position="101"/>
    </location>
</feature>
<dbReference type="RefSeq" id="WP_279242214.1">
    <property type="nucleotide sequence ID" value="NZ_CP036501.1"/>
</dbReference>
<proteinExistence type="predicted"/>
<evidence type="ECO:0000256" key="1">
    <source>
        <dbReference type="SAM" id="Phobius"/>
    </source>
</evidence>
<feature type="transmembrane region" description="Helical" evidence="1">
    <location>
        <begin position="6"/>
        <end position="37"/>
    </location>
</feature>
<dbReference type="Proteomes" id="UP001317963">
    <property type="component" value="Chromosome"/>
</dbReference>
<evidence type="ECO:0000313" key="3">
    <source>
        <dbReference type="Proteomes" id="UP001317963"/>
    </source>
</evidence>
<sequence length="110" mass="10998">MNVNQIITIVGIIVAIVAVFVEQVAAMSGLVLVVLGLISGFMSPAADMVGRMAYTVAAVAMPTAANSLDAIPAVGAPLNAIIDNIAVMLAGMVVANFLLAVKDSAAGSND</sequence>
<keyword evidence="3" id="KW-1185">Reference proteome</keyword>